<dbReference type="STRING" id="157072.A0A024TG47"/>
<keyword evidence="1 4" id="KW-0479">Metal-binding</keyword>
<dbReference type="PANTHER" id="PTHR13363">
    <property type="entry name" value="RING FINGER AND SRY DOMAIN-CONTAINING"/>
    <property type="match status" value="1"/>
</dbReference>
<dbReference type="GO" id="GO:0008270">
    <property type="term" value="F:zinc ion binding"/>
    <property type="evidence" value="ECO:0007669"/>
    <property type="project" value="UniProtKB-KW"/>
</dbReference>
<dbReference type="GO" id="GO:0005737">
    <property type="term" value="C:cytoplasm"/>
    <property type="evidence" value="ECO:0007669"/>
    <property type="project" value="TreeGrafter"/>
</dbReference>
<dbReference type="CDD" id="cd11709">
    <property type="entry name" value="SPRY"/>
    <property type="match status" value="1"/>
</dbReference>
<evidence type="ECO:0000313" key="8">
    <source>
        <dbReference type="EMBL" id="ETV93140.1"/>
    </source>
</evidence>
<feature type="compositionally biased region" description="Basic and acidic residues" evidence="5">
    <location>
        <begin position="143"/>
        <end position="157"/>
    </location>
</feature>
<evidence type="ECO:0000259" key="7">
    <source>
        <dbReference type="PROSITE" id="PS50188"/>
    </source>
</evidence>
<dbReference type="OrthoDB" id="258495at2759"/>
<dbReference type="GO" id="GO:0004842">
    <property type="term" value="F:ubiquitin-protein transferase activity"/>
    <property type="evidence" value="ECO:0007669"/>
    <property type="project" value="InterPro"/>
</dbReference>
<feature type="domain" description="C3H1-type" evidence="6">
    <location>
        <begin position="190"/>
        <end position="231"/>
    </location>
</feature>
<dbReference type="RefSeq" id="XP_008878163.1">
    <property type="nucleotide sequence ID" value="XM_008879941.1"/>
</dbReference>
<dbReference type="AlphaFoldDB" id="A0A024TG47"/>
<dbReference type="InterPro" id="IPR001870">
    <property type="entry name" value="B30.2/SPRY"/>
</dbReference>
<feature type="domain" description="B30.2/SPRY" evidence="7">
    <location>
        <begin position="285"/>
        <end position="492"/>
    </location>
</feature>
<evidence type="ECO:0008006" key="9">
    <source>
        <dbReference type="Google" id="ProtNLM"/>
    </source>
</evidence>
<evidence type="ECO:0000256" key="3">
    <source>
        <dbReference type="ARBA" id="ARBA00022833"/>
    </source>
</evidence>
<keyword evidence="3 4" id="KW-0862">Zinc</keyword>
<dbReference type="Gene3D" id="2.60.120.920">
    <property type="match status" value="1"/>
</dbReference>
<dbReference type="PANTHER" id="PTHR13363:SF5">
    <property type="entry name" value="E3 UBIQUITIN-PROTEIN LIGASE RNF123"/>
    <property type="match status" value="1"/>
</dbReference>
<dbReference type="eggNOG" id="KOG2636">
    <property type="taxonomic scope" value="Eukaryota"/>
</dbReference>
<dbReference type="VEuPathDB" id="FungiDB:H310_12750"/>
<dbReference type="PROSITE" id="PS50103">
    <property type="entry name" value="ZF_C3H1"/>
    <property type="match status" value="1"/>
</dbReference>
<evidence type="ECO:0000256" key="2">
    <source>
        <dbReference type="ARBA" id="ARBA00022771"/>
    </source>
</evidence>
<dbReference type="SUPFAM" id="SSF49899">
    <property type="entry name" value="Concanavalin A-like lectins/glucanases"/>
    <property type="match status" value="1"/>
</dbReference>
<dbReference type="InterPro" id="IPR000571">
    <property type="entry name" value="Znf_CCCH"/>
</dbReference>
<dbReference type="InterPro" id="IPR013320">
    <property type="entry name" value="ConA-like_dom_sf"/>
</dbReference>
<feature type="zinc finger region" description="C3H1-type" evidence="4">
    <location>
        <begin position="190"/>
        <end position="231"/>
    </location>
</feature>
<evidence type="ECO:0000259" key="6">
    <source>
        <dbReference type="PROSITE" id="PS50103"/>
    </source>
</evidence>
<evidence type="ECO:0000256" key="4">
    <source>
        <dbReference type="PROSITE-ProRule" id="PRU00723"/>
    </source>
</evidence>
<protein>
    <recommendedName>
        <fullName evidence="9">C3H1-type domain-containing protein</fullName>
    </recommendedName>
</protein>
<proteinExistence type="predicted"/>
<gene>
    <name evidence="8" type="ORF">H310_12750</name>
</gene>
<dbReference type="eggNOG" id="KOG2242">
    <property type="taxonomic scope" value="Eukaryota"/>
</dbReference>
<evidence type="ECO:0000256" key="1">
    <source>
        <dbReference type="ARBA" id="ARBA00022723"/>
    </source>
</evidence>
<dbReference type="InterPro" id="IPR053822">
    <property type="entry name" value="SDE2-like_dom"/>
</dbReference>
<dbReference type="Pfam" id="PF22782">
    <property type="entry name" value="SDE2"/>
    <property type="match status" value="1"/>
</dbReference>
<dbReference type="InterPro" id="IPR045129">
    <property type="entry name" value="RNF123/RKP/RSPRY1"/>
</dbReference>
<dbReference type="InterPro" id="IPR043136">
    <property type="entry name" value="B30.2/SPRY_sf"/>
</dbReference>
<organism evidence="8">
    <name type="scientific">Aphanomyces invadans</name>
    <dbReference type="NCBI Taxonomy" id="157072"/>
    <lineage>
        <taxon>Eukaryota</taxon>
        <taxon>Sar</taxon>
        <taxon>Stramenopiles</taxon>
        <taxon>Oomycota</taxon>
        <taxon>Saprolegniomycetes</taxon>
        <taxon>Saprolegniales</taxon>
        <taxon>Verrucalvaceae</taxon>
        <taxon>Aphanomyces</taxon>
    </lineage>
</organism>
<evidence type="ECO:0000256" key="5">
    <source>
        <dbReference type="SAM" id="MobiDB-lite"/>
    </source>
</evidence>
<feature type="region of interest" description="Disordered" evidence="5">
    <location>
        <begin position="143"/>
        <end position="169"/>
    </location>
</feature>
<dbReference type="Pfam" id="PF13297">
    <property type="entry name" value="SDE2_2C"/>
    <property type="match status" value="1"/>
</dbReference>
<reference evidence="8" key="1">
    <citation type="submission" date="2013-12" db="EMBL/GenBank/DDBJ databases">
        <title>The Genome Sequence of Aphanomyces invadans NJM9701.</title>
        <authorList>
            <consortium name="The Broad Institute Genomics Platform"/>
            <person name="Russ C."/>
            <person name="Tyler B."/>
            <person name="van West P."/>
            <person name="Dieguez-Uribeondo J."/>
            <person name="Young S.K."/>
            <person name="Zeng Q."/>
            <person name="Gargeya S."/>
            <person name="Fitzgerald M."/>
            <person name="Abouelleil A."/>
            <person name="Alvarado L."/>
            <person name="Chapman S.B."/>
            <person name="Gainer-Dewar J."/>
            <person name="Goldberg J."/>
            <person name="Griggs A."/>
            <person name="Gujja S."/>
            <person name="Hansen M."/>
            <person name="Howarth C."/>
            <person name="Imamovic A."/>
            <person name="Ireland A."/>
            <person name="Larimer J."/>
            <person name="McCowan C."/>
            <person name="Murphy C."/>
            <person name="Pearson M."/>
            <person name="Poon T.W."/>
            <person name="Priest M."/>
            <person name="Roberts A."/>
            <person name="Saif S."/>
            <person name="Shea T."/>
            <person name="Sykes S."/>
            <person name="Wortman J."/>
            <person name="Nusbaum C."/>
            <person name="Birren B."/>
        </authorList>
    </citation>
    <scope>NUCLEOTIDE SEQUENCE [LARGE SCALE GENOMIC DNA]</scope>
    <source>
        <strain evidence="8">NJM9701</strain>
    </source>
</reference>
<accession>A0A024TG47</accession>
<dbReference type="Gene3D" id="4.10.1000.10">
    <property type="entry name" value="Zinc finger, CCCH-type"/>
    <property type="match status" value="1"/>
</dbReference>
<dbReference type="EMBL" id="KI913994">
    <property type="protein sequence ID" value="ETV93140.1"/>
    <property type="molecule type" value="Genomic_DNA"/>
</dbReference>
<sequence length="631" mass="68626">MAFPQHSTAGQIMRVQVVVELLPQRSTVCLSFDQCDVTAEHVKTQLNIQMCVPMSLVQLLHGTTLLGNSCEVPHAPNVLRAVCGRGLSGGKGGFGAMLRSQGKGAGAKATRDFGSCRDLSGRRLRHVNQEIAIKKWNDEEGLRAQRKKDGVEDRELPMEETPSGIAGWHLSTPTWAEGFGKKASSRMKRKRKTVMCTSWIQARARATPPPGARRDWGCPRGRNCNYAHGEEELRGEELTLYKQQQKEKAQRETDQAREHYVHAMAPADIEADVNDAFLAGLRQRKALQASQDAIKLELQTKMVYTPGDTKWGTSTLASRAGAWLVPLNGNVHVEQSTPELNATVEGRGTFGTATVFGCALHQGKWYYEVELVTSGVIQLGWADATFEADDDEGDGVGDHIASWAYDGCRQVKWTNGESVEFGDMWSAGDVIGCAVDIGAGEISFSRNGVPLGVAFVGIEASEASSVQTGGLFPAFSLEEHERIRVNIGDHKLLHIPDSYLPVLNALVGETAPPSCERVCHAIPAPMVAVASPQKFVLPADAGMSLPSPTKDTVQQNDKCPHVADEVEGVLEDLMSFESIDDLKALGMDKLKDQLKRRGLKCGGTLEQRAERLFSIRGKHAQDIPGSVKAKA</sequence>
<dbReference type="SMART" id="SM00449">
    <property type="entry name" value="SPRY"/>
    <property type="match status" value="1"/>
</dbReference>
<dbReference type="PROSITE" id="PS50188">
    <property type="entry name" value="B302_SPRY"/>
    <property type="match status" value="1"/>
</dbReference>
<dbReference type="InterPro" id="IPR003877">
    <property type="entry name" value="SPRY_dom"/>
</dbReference>
<keyword evidence="2 4" id="KW-0863">Zinc-finger</keyword>
<name>A0A024TG47_9STRA</name>
<dbReference type="GO" id="GO:0051603">
    <property type="term" value="P:proteolysis involved in protein catabolic process"/>
    <property type="evidence" value="ECO:0007669"/>
    <property type="project" value="TreeGrafter"/>
</dbReference>
<dbReference type="GeneID" id="20089800"/>
<dbReference type="InterPro" id="IPR025086">
    <property type="entry name" value="SDE2/SF3A3_SAP"/>
</dbReference>
<dbReference type="Pfam" id="PF00622">
    <property type="entry name" value="SPRY"/>
    <property type="match status" value="1"/>
</dbReference>